<keyword evidence="2" id="KW-0472">Membrane</keyword>
<reference evidence="3" key="1">
    <citation type="submission" date="2022-11" db="EMBL/GenBank/DDBJ databases">
        <title>Methylomonas rapida sp. nov., Carotenoid-Producing Obligate Methanotrophs with High Growth Characteristics and Biotechnological Potential.</title>
        <authorList>
            <person name="Tikhonova E.N."/>
            <person name="Suleimanov R.Z."/>
            <person name="Miroshnikov K."/>
            <person name="Oshkin I.Y."/>
            <person name="Belova S.E."/>
            <person name="Danilova O.V."/>
            <person name="Ashikhmin A."/>
            <person name="Konopkin A."/>
            <person name="But S.Y."/>
            <person name="Khmelenina V.N."/>
            <person name="Kuznetsov N."/>
            <person name="Pimenov N.V."/>
            <person name="Dedysh S.N."/>
        </authorList>
    </citation>
    <scope>NUCLEOTIDE SEQUENCE</scope>
    <source>
        <strain evidence="3">MP1</strain>
    </source>
</reference>
<evidence type="ECO:0000256" key="1">
    <source>
        <dbReference type="SAM" id="MobiDB-lite"/>
    </source>
</evidence>
<evidence type="ECO:0000313" key="4">
    <source>
        <dbReference type="Proteomes" id="UP001162780"/>
    </source>
</evidence>
<sequence>MKKVTKQIPRKDTQKRLDQNRMKTNKKKFLKSVIVAAASLAMHGAVGNQSA</sequence>
<organism evidence="3 4">
    <name type="scientific">Methylomonas rapida</name>
    <dbReference type="NCBI Taxonomy" id="2963939"/>
    <lineage>
        <taxon>Bacteria</taxon>
        <taxon>Pseudomonadati</taxon>
        <taxon>Pseudomonadota</taxon>
        <taxon>Gammaproteobacteria</taxon>
        <taxon>Methylococcales</taxon>
        <taxon>Methylococcaceae</taxon>
        <taxon>Methylomonas</taxon>
    </lineage>
</organism>
<feature type="compositionally biased region" description="Basic and acidic residues" evidence="1">
    <location>
        <begin position="9"/>
        <end position="21"/>
    </location>
</feature>
<evidence type="ECO:0000313" key="3">
    <source>
        <dbReference type="EMBL" id="WAR46326.1"/>
    </source>
</evidence>
<gene>
    <name evidence="3" type="ORF">NM686_007360</name>
</gene>
<keyword evidence="2" id="KW-0812">Transmembrane</keyword>
<feature type="region of interest" description="Disordered" evidence="1">
    <location>
        <begin position="1"/>
        <end position="24"/>
    </location>
</feature>
<dbReference type="RefSeq" id="WP_255187225.1">
    <property type="nucleotide sequence ID" value="NZ_CP113517.1"/>
</dbReference>
<dbReference type="Proteomes" id="UP001162780">
    <property type="component" value="Chromosome"/>
</dbReference>
<keyword evidence="2" id="KW-1133">Transmembrane helix</keyword>
<evidence type="ECO:0000256" key="2">
    <source>
        <dbReference type="SAM" id="Phobius"/>
    </source>
</evidence>
<name>A0ABY7GP91_9GAMM</name>
<keyword evidence="4" id="KW-1185">Reference proteome</keyword>
<feature type="transmembrane region" description="Helical" evidence="2">
    <location>
        <begin position="29"/>
        <end position="46"/>
    </location>
</feature>
<protein>
    <submittedName>
        <fullName evidence="3">Uncharacterized protein</fullName>
    </submittedName>
</protein>
<accession>A0ABY7GP91</accession>
<proteinExistence type="predicted"/>
<dbReference type="EMBL" id="CP113517">
    <property type="protein sequence ID" value="WAR46326.1"/>
    <property type="molecule type" value="Genomic_DNA"/>
</dbReference>